<feature type="compositionally biased region" description="Basic and acidic residues" evidence="3">
    <location>
        <begin position="496"/>
        <end position="518"/>
    </location>
</feature>
<feature type="region of interest" description="Disordered" evidence="3">
    <location>
        <begin position="480"/>
        <end position="553"/>
    </location>
</feature>
<feature type="compositionally biased region" description="Low complexity" evidence="3">
    <location>
        <begin position="295"/>
        <end position="304"/>
    </location>
</feature>
<feature type="compositionally biased region" description="Low complexity" evidence="3">
    <location>
        <begin position="535"/>
        <end position="551"/>
    </location>
</feature>
<feature type="compositionally biased region" description="Low complexity" evidence="3">
    <location>
        <begin position="857"/>
        <end position="878"/>
    </location>
</feature>
<dbReference type="Pfam" id="PF12205">
    <property type="entry name" value="GIT1_C"/>
    <property type="match status" value="1"/>
</dbReference>
<dbReference type="OrthoDB" id="5588096at2759"/>
<dbReference type="Pfam" id="PF08518">
    <property type="entry name" value="GIT_SHD"/>
    <property type="match status" value="2"/>
</dbReference>
<dbReference type="GeneID" id="28976035"/>
<reference evidence="5 6" key="1">
    <citation type="journal article" date="2015" name="Front. Microbiol.">
        <title>Genome sequence of the plant growth promoting endophytic yeast Rhodotorula graminis WP1.</title>
        <authorList>
            <person name="Firrincieli A."/>
            <person name="Otillar R."/>
            <person name="Salamov A."/>
            <person name="Schmutz J."/>
            <person name="Khan Z."/>
            <person name="Redman R.S."/>
            <person name="Fleck N.D."/>
            <person name="Lindquist E."/>
            <person name="Grigoriev I.V."/>
            <person name="Doty S.L."/>
        </authorList>
    </citation>
    <scope>NUCLEOTIDE SEQUENCE [LARGE SCALE GENOMIC DNA]</scope>
    <source>
        <strain evidence="5 6">WP1</strain>
    </source>
</reference>
<keyword evidence="6" id="KW-1185">Reference proteome</keyword>
<feature type="compositionally biased region" description="Basic and acidic residues" evidence="3">
    <location>
        <begin position="357"/>
        <end position="372"/>
    </location>
</feature>
<evidence type="ECO:0000313" key="5">
    <source>
        <dbReference type="EMBL" id="KPV78513.1"/>
    </source>
</evidence>
<feature type="region of interest" description="Disordered" evidence="3">
    <location>
        <begin position="196"/>
        <end position="266"/>
    </location>
</feature>
<accession>A0A194SCQ4</accession>
<dbReference type="PANTHER" id="PTHR21601">
    <property type="entry name" value="SPA2 PROTEIN"/>
    <property type="match status" value="1"/>
</dbReference>
<dbReference type="EMBL" id="KQ474073">
    <property type="protein sequence ID" value="KPV78513.1"/>
    <property type="molecule type" value="Genomic_DNA"/>
</dbReference>
<dbReference type="Pfam" id="PF23742">
    <property type="entry name" value="VBS_C3G9"/>
    <property type="match status" value="1"/>
</dbReference>
<organism evidence="5 6">
    <name type="scientific">Rhodotorula graminis (strain WP1)</name>
    <dbReference type="NCBI Taxonomy" id="578459"/>
    <lineage>
        <taxon>Eukaryota</taxon>
        <taxon>Fungi</taxon>
        <taxon>Dikarya</taxon>
        <taxon>Basidiomycota</taxon>
        <taxon>Pucciniomycotina</taxon>
        <taxon>Microbotryomycetes</taxon>
        <taxon>Sporidiobolales</taxon>
        <taxon>Sporidiobolaceae</taxon>
        <taxon>Rhodotorula</taxon>
    </lineage>
</organism>
<keyword evidence="1" id="KW-0677">Repeat</keyword>
<dbReference type="STRING" id="578459.A0A194SCQ4"/>
<dbReference type="AlphaFoldDB" id="A0A194SCQ4"/>
<evidence type="ECO:0000256" key="1">
    <source>
        <dbReference type="ARBA" id="ARBA00022737"/>
    </source>
</evidence>
<dbReference type="Proteomes" id="UP000053890">
    <property type="component" value="Unassembled WGS sequence"/>
</dbReference>
<evidence type="ECO:0000259" key="4">
    <source>
        <dbReference type="SMART" id="SM00555"/>
    </source>
</evidence>
<dbReference type="InterPro" id="IPR013724">
    <property type="entry name" value="GIT_SHD"/>
</dbReference>
<dbReference type="GO" id="GO:0005826">
    <property type="term" value="C:actomyosin contractile ring"/>
    <property type="evidence" value="ECO:0007669"/>
    <property type="project" value="TreeGrafter"/>
</dbReference>
<dbReference type="SMART" id="SM00555">
    <property type="entry name" value="GIT"/>
    <property type="match status" value="2"/>
</dbReference>
<feature type="compositionally biased region" description="Low complexity" evidence="3">
    <location>
        <begin position="983"/>
        <end position="1003"/>
    </location>
</feature>
<feature type="compositionally biased region" description="Low complexity" evidence="3">
    <location>
        <begin position="241"/>
        <end position="261"/>
    </location>
</feature>
<feature type="compositionally biased region" description="Low complexity" evidence="3">
    <location>
        <begin position="224"/>
        <end position="233"/>
    </location>
</feature>
<keyword evidence="2" id="KW-0175">Coiled coil</keyword>
<dbReference type="InterPro" id="IPR022018">
    <property type="entry name" value="GIT1_C"/>
</dbReference>
<feature type="domain" description="GIT Spa2 homology (SHD)" evidence="4">
    <location>
        <begin position="165"/>
        <end position="195"/>
    </location>
</feature>
<sequence length="1188" mass="125334">MSLRNPNGGPRPMNAPPADAFSYRPLQQQQQPQQQGQAGQGAGQPPALGQQQPQQPQPAHQHAQQQPTGFTKPAPLSLEQSKAVARTHYSALKGWLTNEGALSSGSTRTNARDKLTRLTRQQFQELTTDVYDELMRRIDDSATPTAGQQPFLAVRPDFHPKRNQARQKLATLPLSRFRDLASDIYFELDRRYPEFGEEDDNAGGQAYSTPQTHFSPHSRTGSHASSQQAAPALTSPPPPTNLNARRAPTPTSATSQSSALPVGNDVVVPNKSTMLVEDEPMCSPSASGPGAGAQSLTSPTSATSPPVPSPTGSLHAPRSPSPGAAAQARPNGGAAYGFGASHSSSSLPRPAPPVPTVREEDERDEAYGERSEALASPPAARAQYGQGSSAGAGSGQGLGQQGQGAGLALGNSTNSRASEVSSNGTSSRFFGGYAGSNAPSEVGGVGNGGRRSWENEAAADKVRAEYEYKLARLQNRVVDLERDGASAASAQATSGEGERRVREQLEDERRRWEQRFEEQQAQLRSLQRDHDSLQARGPSPSSSSTRSAGTSGLDAQVRARLHEAEELAAEMRGEVSSLVDEVRHASERADELQREVEREREARERAEKEAQEWKERWQAAKLELRNVKATSMLFTSSISVDADWLPASSDGLINDTSIAAFQTSIDDLLQAARSKEPSSVLPTARAVVQACQKVDNDVQAIPPSRLASLPLSEQDLVNSLKVKVNATLSNLLTACKNHATGYGVSPVSLLDAAASHLAATVVELVRILKIRRTTGPSSSSAGRGGALDPSSAFGMRAAAAREPMPPLREDVGAGSRLSQGGLDDAHSSLQGLSISVPSVETTPTPTSPAPPPPPAKEQPSAQQQQQSRSRISGGVSSIFGSGGSVKSALGAIGFGSDRGTKRNSGGSVRSRSDADTLAGASAGARSSVAESFSQPHGVQQQPYGGEAHGPPRPGVNGAGAASSRDSYGGRPSLDSDGSGYGARGQQQQQAYGGAYEGEQQYGGPRDEPQQYGHSEYPAQGSSQPYGAYGDEQRRDGYGDRAYDDGAEVEMQQGQERDPQELRAYIENQTEAIVHSIQSLLSAIRSGAQSSELQENLTQIITIVSSIVAISQEALPRTLTPAEEDEGSAILQDLTTHCDQLSEMQSADHAAPGAFNKQTKQAMAAASFGVAKSLKQLNALLSSAAGDEP</sequence>
<dbReference type="InterPro" id="IPR039892">
    <property type="entry name" value="Spa2/Sph1"/>
</dbReference>
<dbReference type="PANTHER" id="PTHR21601:SF0">
    <property type="entry name" value="PROTEIN SPA2-RELATED"/>
    <property type="match status" value="1"/>
</dbReference>
<feature type="region of interest" description="Disordered" evidence="3">
    <location>
        <begin position="892"/>
        <end position="1041"/>
    </location>
</feature>
<name>A0A194SCQ4_RHOGW</name>
<feature type="compositionally biased region" description="Polar residues" evidence="3">
    <location>
        <begin position="932"/>
        <end position="942"/>
    </location>
</feature>
<protein>
    <recommendedName>
        <fullName evidence="4">GIT Spa2 homology (SHD) domain-containing protein</fullName>
    </recommendedName>
</protein>
<feature type="domain" description="GIT Spa2 homology (SHD)" evidence="4">
    <location>
        <begin position="111"/>
        <end position="141"/>
    </location>
</feature>
<feature type="region of interest" description="Disordered" evidence="3">
    <location>
        <begin position="796"/>
        <end position="878"/>
    </location>
</feature>
<feature type="compositionally biased region" description="Polar residues" evidence="3">
    <location>
        <begin position="206"/>
        <end position="223"/>
    </location>
</feature>
<dbReference type="GO" id="GO:0005078">
    <property type="term" value="F:MAP-kinase scaffold activity"/>
    <property type="evidence" value="ECO:0007669"/>
    <property type="project" value="TreeGrafter"/>
</dbReference>
<feature type="compositionally biased region" description="Low complexity" evidence="3">
    <location>
        <begin position="485"/>
        <end position="494"/>
    </location>
</feature>
<evidence type="ECO:0000256" key="3">
    <source>
        <dbReference type="SAM" id="MobiDB-lite"/>
    </source>
</evidence>
<evidence type="ECO:0000313" key="6">
    <source>
        <dbReference type="Proteomes" id="UP000053890"/>
    </source>
</evidence>
<feature type="region of interest" description="Disordered" evidence="3">
    <location>
        <begin position="278"/>
        <end position="452"/>
    </location>
</feature>
<dbReference type="Gene3D" id="1.20.120.330">
    <property type="entry name" value="Nucleotidyltransferases domain 2"/>
    <property type="match status" value="1"/>
</dbReference>
<gene>
    <name evidence="5" type="ORF">RHOBADRAFT_50972</name>
</gene>
<feature type="compositionally biased region" description="Low complexity" evidence="3">
    <location>
        <begin position="25"/>
        <end position="67"/>
    </location>
</feature>
<feature type="compositionally biased region" description="Low complexity" evidence="3">
    <location>
        <begin position="833"/>
        <end position="844"/>
    </location>
</feature>
<feature type="compositionally biased region" description="Gly residues" evidence="3">
    <location>
        <begin position="388"/>
        <end position="407"/>
    </location>
</feature>
<feature type="compositionally biased region" description="Low complexity" evidence="3">
    <location>
        <begin position="323"/>
        <end position="333"/>
    </location>
</feature>
<feature type="coiled-coil region" evidence="2">
    <location>
        <begin position="561"/>
        <end position="623"/>
    </location>
</feature>
<dbReference type="RefSeq" id="XP_018274562.1">
    <property type="nucleotide sequence ID" value="XM_018415587.1"/>
</dbReference>
<feature type="compositionally biased region" description="Pro residues" evidence="3">
    <location>
        <begin position="845"/>
        <end position="856"/>
    </location>
</feature>
<dbReference type="InterPro" id="IPR056439">
    <property type="entry name" value="VBS_C3G9"/>
</dbReference>
<evidence type="ECO:0000256" key="2">
    <source>
        <dbReference type="SAM" id="Coils"/>
    </source>
</evidence>
<dbReference type="OMA" id="CRNHASS"/>
<feature type="compositionally biased region" description="Low complexity" evidence="3">
    <location>
        <begin position="918"/>
        <end position="931"/>
    </location>
</feature>
<proteinExistence type="predicted"/>
<feature type="compositionally biased region" description="Basic and acidic residues" evidence="3">
    <location>
        <begin position="1030"/>
        <end position="1041"/>
    </location>
</feature>
<dbReference type="GO" id="GO:1902716">
    <property type="term" value="C:cell cortex of growing cell tip"/>
    <property type="evidence" value="ECO:0007669"/>
    <property type="project" value="TreeGrafter"/>
</dbReference>
<feature type="compositionally biased region" description="Polar residues" evidence="3">
    <location>
        <begin position="411"/>
        <end position="428"/>
    </location>
</feature>
<feature type="region of interest" description="Disordered" evidence="3">
    <location>
        <begin position="1"/>
        <end position="82"/>
    </location>
</feature>